<dbReference type="EMBL" id="JARKIF010000032">
    <property type="protein sequence ID" value="KAJ7611589.1"/>
    <property type="molecule type" value="Genomic_DNA"/>
</dbReference>
<dbReference type="SMART" id="SM00479">
    <property type="entry name" value="EXOIII"/>
    <property type="match status" value="1"/>
</dbReference>
<dbReference type="Gene3D" id="3.30.420.10">
    <property type="entry name" value="Ribonuclease H-like superfamily/Ribonuclease H"/>
    <property type="match status" value="1"/>
</dbReference>
<dbReference type="InterPro" id="IPR012337">
    <property type="entry name" value="RNaseH-like_sf"/>
</dbReference>
<name>A0AAD7B5R2_9AGAR</name>
<dbReference type="Proteomes" id="UP001221142">
    <property type="component" value="Unassembled WGS sequence"/>
</dbReference>
<dbReference type="PANTHER" id="PTHR15728">
    <property type="entry name" value="DEADENYLATION COMPLEX CATALYTIC SUBUNIT PAN2"/>
    <property type="match status" value="1"/>
</dbReference>
<dbReference type="GO" id="GO:0003676">
    <property type="term" value="F:nucleic acid binding"/>
    <property type="evidence" value="ECO:0007669"/>
    <property type="project" value="InterPro"/>
</dbReference>
<dbReference type="GO" id="GO:0000289">
    <property type="term" value="P:nuclear-transcribed mRNA poly(A) tail shortening"/>
    <property type="evidence" value="ECO:0007669"/>
    <property type="project" value="UniProtKB-UniRule"/>
</dbReference>
<dbReference type="InterPro" id="IPR050785">
    <property type="entry name" value="PAN2-PAN3_catalytic_subunit"/>
</dbReference>
<feature type="region of interest" description="Disordered" evidence="10">
    <location>
        <begin position="1049"/>
        <end position="1101"/>
    </location>
</feature>
<dbReference type="CDD" id="cd06143">
    <property type="entry name" value="PAN2_exo"/>
    <property type="match status" value="1"/>
</dbReference>
<evidence type="ECO:0000256" key="7">
    <source>
        <dbReference type="ARBA" id="ARBA00022801"/>
    </source>
</evidence>
<evidence type="ECO:0000259" key="11">
    <source>
        <dbReference type="PROSITE" id="PS50235"/>
    </source>
</evidence>
<comment type="catalytic activity">
    <reaction evidence="9">
        <text>Exonucleolytic cleavage of poly(A) to 5'-AMP.</text>
        <dbReference type="EC" id="3.1.13.4"/>
    </reaction>
</comment>
<comment type="cofactor">
    <cofactor evidence="9">
        <name>a divalent metal cation</name>
        <dbReference type="ChEBI" id="CHEBI:60240"/>
    </cofactor>
    <text evidence="9">Binds 2 metal cations per subunit in the catalytic exonuclease domain.</text>
</comment>
<dbReference type="InterPro" id="IPR030843">
    <property type="entry name" value="PAN2"/>
</dbReference>
<feature type="binding site" evidence="9">
    <location>
        <position position="854"/>
    </location>
    <ligand>
        <name>a divalent metal cation</name>
        <dbReference type="ChEBI" id="CHEBI:60240"/>
        <note>catalytic</note>
    </ligand>
</feature>
<comment type="function">
    <text evidence="9">Catalytic subunit of the poly(A)-nuclease (PAN) deadenylation complex, one of two cytoplasmic mRNA deadenylases involved in mRNA turnover. PAN specifically shortens poly(A) tails of RNA and the activity is stimulated by poly(A)-binding protein PAB1. PAN deadenylation is followed by rapid degradation of the shortened mRNA tails by the CCR4-NOT complex. Deadenylated mRNAs are then degraded by two alternative mechanisms, namely exosome-mediated 3'-5' exonucleolytic degradation, or deadenlyation-dependent mRNA decaping and subsequent 5'-3' exonucleolytic degradation by XRN1. May also be involved in post-transcriptional maturation of mRNA poly(A) tails.</text>
</comment>
<feature type="compositionally biased region" description="Polar residues" evidence="10">
    <location>
        <begin position="1063"/>
        <end position="1075"/>
    </location>
</feature>
<dbReference type="Pfam" id="PF00929">
    <property type="entry name" value="RNase_T"/>
    <property type="match status" value="1"/>
</dbReference>
<dbReference type="EC" id="3.1.13.4" evidence="9"/>
<evidence type="ECO:0000256" key="4">
    <source>
        <dbReference type="ARBA" id="ARBA00022664"/>
    </source>
</evidence>
<keyword evidence="8 9" id="KW-0269">Exonuclease</keyword>
<dbReference type="GO" id="GO:0000932">
    <property type="term" value="C:P-body"/>
    <property type="evidence" value="ECO:0007669"/>
    <property type="project" value="TreeGrafter"/>
</dbReference>
<reference evidence="12" key="1">
    <citation type="submission" date="2023-03" db="EMBL/GenBank/DDBJ databases">
        <title>Massive genome expansion in bonnet fungi (Mycena s.s.) driven by repeated elements and novel gene families across ecological guilds.</title>
        <authorList>
            <consortium name="Lawrence Berkeley National Laboratory"/>
            <person name="Harder C.B."/>
            <person name="Miyauchi S."/>
            <person name="Viragh M."/>
            <person name="Kuo A."/>
            <person name="Thoen E."/>
            <person name="Andreopoulos B."/>
            <person name="Lu D."/>
            <person name="Skrede I."/>
            <person name="Drula E."/>
            <person name="Henrissat B."/>
            <person name="Morin E."/>
            <person name="Kohler A."/>
            <person name="Barry K."/>
            <person name="LaButti K."/>
            <person name="Morin E."/>
            <person name="Salamov A."/>
            <person name="Lipzen A."/>
            <person name="Mereny Z."/>
            <person name="Hegedus B."/>
            <person name="Baldrian P."/>
            <person name="Stursova M."/>
            <person name="Weitz H."/>
            <person name="Taylor A."/>
            <person name="Grigoriev I.V."/>
            <person name="Nagy L.G."/>
            <person name="Martin F."/>
            <person name="Kauserud H."/>
        </authorList>
    </citation>
    <scope>NUCLEOTIDE SEQUENCE</scope>
    <source>
        <strain evidence="12">9284</strain>
    </source>
</reference>
<evidence type="ECO:0000313" key="13">
    <source>
        <dbReference type="Proteomes" id="UP001221142"/>
    </source>
</evidence>
<dbReference type="PANTHER" id="PTHR15728:SF0">
    <property type="entry name" value="PAN2-PAN3 DEADENYLATION COMPLEX CATALYTIC SUBUNIT PAN2"/>
    <property type="match status" value="1"/>
</dbReference>
<comment type="activity regulation">
    <text evidence="9">Positively regulated by the regulatory subunit PAN3.</text>
</comment>
<comment type="subcellular location">
    <subcellularLocation>
        <location evidence="1 9">Cytoplasm</location>
    </subcellularLocation>
</comment>
<evidence type="ECO:0000256" key="6">
    <source>
        <dbReference type="ARBA" id="ARBA00022723"/>
    </source>
</evidence>
<evidence type="ECO:0000256" key="8">
    <source>
        <dbReference type="ARBA" id="ARBA00022839"/>
    </source>
</evidence>
<comment type="domain">
    <text evidence="9">The linker, or PAN3 interaction domain (PID), between the WD40 repeats and the pseudo-UCH domain mediates interaction with PAN3.</text>
</comment>
<dbReference type="SUPFAM" id="SSF50978">
    <property type="entry name" value="WD40 repeat-like"/>
    <property type="match status" value="1"/>
</dbReference>
<keyword evidence="3" id="KW-0853">WD repeat</keyword>
<dbReference type="Pfam" id="PF13423">
    <property type="entry name" value="UCH_1"/>
    <property type="match status" value="1"/>
</dbReference>
<dbReference type="HAMAP" id="MF_03182">
    <property type="entry name" value="PAN2"/>
    <property type="match status" value="1"/>
</dbReference>
<dbReference type="Gene3D" id="2.130.10.10">
    <property type="entry name" value="YVTN repeat-like/Quinoprotein amine dehydrogenase"/>
    <property type="match status" value="1"/>
</dbReference>
<feature type="binding site" evidence="9">
    <location>
        <position position="856"/>
    </location>
    <ligand>
        <name>a divalent metal cation</name>
        <dbReference type="ChEBI" id="CHEBI:60240"/>
        <note>catalytic</note>
    </ligand>
</feature>
<evidence type="ECO:0000256" key="9">
    <source>
        <dbReference type="HAMAP-Rule" id="MF_03182"/>
    </source>
</evidence>
<keyword evidence="4 9" id="KW-0507">mRNA processing</keyword>
<keyword evidence="6 9" id="KW-0479">Metal-binding</keyword>
<comment type="similarity">
    <text evidence="9">Belongs to the peptidase C19 family. PAN2 subfamily.</text>
</comment>
<dbReference type="FunFam" id="3.30.420.10:FF:000028">
    <property type="entry name" value="PAN2-PAN3 deadenylation complex catalytic subunit PAN2"/>
    <property type="match status" value="1"/>
</dbReference>
<evidence type="ECO:0000256" key="10">
    <source>
        <dbReference type="SAM" id="MobiDB-lite"/>
    </source>
</evidence>
<feature type="domain" description="USP" evidence="11">
    <location>
        <begin position="457"/>
        <end position="799"/>
    </location>
</feature>
<dbReference type="InterPro" id="IPR036397">
    <property type="entry name" value="RNaseH_sf"/>
</dbReference>
<evidence type="ECO:0000256" key="2">
    <source>
        <dbReference type="ARBA" id="ARBA00022490"/>
    </source>
</evidence>
<organism evidence="12 13">
    <name type="scientific">Roridomyces roridus</name>
    <dbReference type="NCBI Taxonomy" id="1738132"/>
    <lineage>
        <taxon>Eukaryota</taxon>
        <taxon>Fungi</taxon>
        <taxon>Dikarya</taxon>
        <taxon>Basidiomycota</taxon>
        <taxon>Agaricomycotina</taxon>
        <taxon>Agaricomycetes</taxon>
        <taxon>Agaricomycetidae</taxon>
        <taxon>Agaricales</taxon>
        <taxon>Marasmiineae</taxon>
        <taxon>Mycenaceae</taxon>
        <taxon>Roridomyces</taxon>
    </lineage>
</organism>
<keyword evidence="2 9" id="KW-0963">Cytoplasm</keyword>
<evidence type="ECO:0000256" key="5">
    <source>
        <dbReference type="ARBA" id="ARBA00022722"/>
    </source>
</evidence>
<feature type="binding site" evidence="9">
    <location>
        <position position="963"/>
    </location>
    <ligand>
        <name>a divalent metal cation</name>
        <dbReference type="ChEBI" id="CHEBI:60240"/>
        <note>catalytic</note>
    </ligand>
</feature>
<evidence type="ECO:0000313" key="12">
    <source>
        <dbReference type="EMBL" id="KAJ7611589.1"/>
    </source>
</evidence>
<dbReference type="AlphaFoldDB" id="A0AAD7B5R2"/>
<accession>A0AAD7B5R2</accession>
<evidence type="ECO:0000256" key="3">
    <source>
        <dbReference type="ARBA" id="ARBA00022574"/>
    </source>
</evidence>
<comment type="domain">
    <text evidence="9">Contains a pseudo-UCH domain. This ubiquitin C-terminal hydrolase (UCH)-like or ubiquitin specific protease (USP)-like domain is predicted to be catalytically inactive because it lacks the active site catalytic triad characteristic of thiol proteases, with residues at the equivalent structural positions that are incompatible with catalysis, and it cannot bind ubiquitin. It functions as a structural scaffold for intra- and intermolecular interactions in the complex.</text>
</comment>
<keyword evidence="5 9" id="KW-0540">Nuclease</keyword>
<dbReference type="PROSITE" id="PS50235">
    <property type="entry name" value="USP_3"/>
    <property type="match status" value="1"/>
</dbReference>
<sequence length="1101" mass="122942">MATSSYRPITPITTISIPGYELVSALSFDPVSDALWAGSEAGSVASYYGTQGMRGVMFPVGGRMAVSKIIAGENYVRALGVAGEGLGSWSKGGVNKWFCRPPPNLTTFSNVSTASSVLAAASTSCEFPTPSMLTHLEFSHSAIFSGSADGYLRTHDPRTAMNRPESQIIIHYGGIQGLQTTGNFIFTIGLGVRQSRPFPDPLVKVYDLRTMRPLPPIPFSSSPAFINIVPKRAATVAVTSNSGLINIVDVSTAASEFYQLDVSSYVTSVAVSPTGAYLACGDAEGNIHLMSQIDEEGSIPFNGFDGQPVEWADTPAPLEQIEWNDSTPLNRIGLPYYDSRLLSSWSHHFISPPISYPPHPKIPPQILTTMKWNDNVAYAALPKELKGRRNMVVAGTRNKKGRFRSGKSRGNDMDPDTPTWEYAASVVPRMYRKVEIEYSKFGVEDFDFGFYNKTDYSGLETHILNSYTNAIVQVMHYSTPIRRLAKSHITTSCPREHCLLCELGFAVRMLEDARGTNCQASNFCKTVGVLAHSSNAIELIDYGREPAEVDYALMIQTFHRFLLDHLISEGNTFPHNPVILKNPAVPQGALIPAATPVTQLLGIDAKNVITCMNCLSVREKENMTHIVDLAYPRPVQTDMDFATILRNSLLRQMSHKATCQMCKHFANFSSRRSIASRDLPPILAINASVYTPETFSYWQDGRNQTFLKSQIQLHGQVEGVDDPEVVVYSLRSMVVQIVTKEKNSHLVAIVKIPEAEGRQDLASPWFVFNDFMVQNVSEEEALSFPDSWKIPAILYFERTDRHAVLDFSALPFEMDASILSHDSSISLNRDISRIKHECLSYDELPKPGTFVAIDAEFVSMQQEETEFRSDGSKQVLRPARLSLARVSVLRGDGPKQGLPFIDDHIHTSEVIVDYLTEFSGIRFGDLDPALSPHTLTPLKLVYKKLRLLVDRGCVFIGHGLSKDFRIINIFVPPDQVVDTVDLYFLKSRQRRLSLRFLSWFVLHENIQTDNHDSIEDARSALNLFKRYLEFEADNVFEQKLEELYKEGRQYNFRPPPPEGPAAQQVSSETTTSNQLAFFAHAQDGMYPMSHSSTPRSWRRER</sequence>
<comment type="caution">
    <text evidence="9">Lacks conserved residue(s) required for the propagation of feature annotation.</text>
</comment>
<dbReference type="GO" id="GO:0006397">
    <property type="term" value="P:mRNA processing"/>
    <property type="evidence" value="ECO:0007669"/>
    <property type="project" value="UniProtKB-KW"/>
</dbReference>
<dbReference type="InterPro" id="IPR028881">
    <property type="entry name" value="PAN2_UCH_dom"/>
</dbReference>
<feature type="binding site" evidence="9">
    <location>
        <position position="1016"/>
    </location>
    <ligand>
        <name>a divalent metal cation</name>
        <dbReference type="ChEBI" id="CHEBI:60240"/>
        <note>catalytic</note>
    </ligand>
</feature>
<comment type="subunit">
    <text evidence="9">Forms a heterotrimer with an asymmetric homodimer of the regulatory subunit PAN3 to form the poly(A)-nuclease (PAN) deadenylation complex.</text>
</comment>
<dbReference type="Pfam" id="PF20770">
    <property type="entry name" value="PAN2_N"/>
    <property type="match status" value="1"/>
</dbReference>
<evidence type="ECO:0000256" key="1">
    <source>
        <dbReference type="ARBA" id="ARBA00004496"/>
    </source>
</evidence>
<dbReference type="InterPro" id="IPR036322">
    <property type="entry name" value="WD40_repeat_dom_sf"/>
</dbReference>
<gene>
    <name evidence="9" type="primary">PAN2</name>
    <name evidence="12" type="ORF">FB45DRAFT_940334</name>
</gene>
<dbReference type="SUPFAM" id="SSF54001">
    <property type="entry name" value="Cysteine proteinases"/>
    <property type="match status" value="1"/>
</dbReference>
<comment type="caution">
    <text evidence="12">The sequence shown here is derived from an EMBL/GenBank/DDBJ whole genome shotgun (WGS) entry which is preliminary data.</text>
</comment>
<dbReference type="InterPro" id="IPR048841">
    <property type="entry name" value="PAN2_N"/>
</dbReference>
<dbReference type="InterPro" id="IPR038765">
    <property type="entry name" value="Papain-like_cys_pep_sf"/>
</dbReference>
<dbReference type="GO" id="GO:0031251">
    <property type="term" value="C:PAN complex"/>
    <property type="evidence" value="ECO:0007669"/>
    <property type="project" value="UniProtKB-UniRule"/>
</dbReference>
<dbReference type="InterPro" id="IPR028889">
    <property type="entry name" value="USP"/>
</dbReference>
<dbReference type="GO" id="GO:0046872">
    <property type="term" value="F:metal ion binding"/>
    <property type="evidence" value="ECO:0007669"/>
    <property type="project" value="UniProtKB-KW"/>
</dbReference>
<protein>
    <recommendedName>
        <fullName evidence="9">PAN2-PAN3 deadenylation complex catalytic subunit PAN2</fullName>
        <ecNumber evidence="9">3.1.13.4</ecNumber>
    </recommendedName>
    <alternativeName>
        <fullName evidence="9">PAB1P-dependent poly(A)-specific ribonuclease</fullName>
    </alternativeName>
    <alternativeName>
        <fullName evidence="9">Poly(A)-nuclease deadenylation complex subunit 2</fullName>
        <shortName evidence="9">PAN deadenylation complex subunit 2</shortName>
    </alternativeName>
</protein>
<dbReference type="GO" id="GO:0004535">
    <property type="term" value="F:poly(A)-specific ribonuclease activity"/>
    <property type="evidence" value="ECO:0007669"/>
    <property type="project" value="UniProtKB-UniRule"/>
</dbReference>
<keyword evidence="7 9" id="KW-0378">Hydrolase</keyword>
<proteinExistence type="inferred from homology"/>
<dbReference type="InterPro" id="IPR013520">
    <property type="entry name" value="Ribonucl_H"/>
</dbReference>
<dbReference type="InterPro" id="IPR015943">
    <property type="entry name" value="WD40/YVTN_repeat-like_dom_sf"/>
</dbReference>
<dbReference type="Gene3D" id="3.90.70.10">
    <property type="entry name" value="Cysteine proteinases"/>
    <property type="match status" value="1"/>
</dbReference>
<keyword evidence="13" id="KW-1185">Reference proteome</keyword>
<dbReference type="SUPFAM" id="SSF53098">
    <property type="entry name" value="Ribonuclease H-like"/>
    <property type="match status" value="1"/>
</dbReference>